<sequence>MAITLEANYAKKIGLPNYSSHQYSVTVRTEVSDLSQVESASAQLYQQLQEAVDRDIQNTGFLPGDEGQARQVVPFNRGGASALSTPRNHAAPTSSWNCSEKQQGLIEKLMKENDIAFESVDELAHHRFNCGLKQLNKMSASGLIDELFDTYRKQPKGRSSAPGGYQGGRR</sequence>
<dbReference type="Proteomes" id="UP001324993">
    <property type="component" value="Chromosome"/>
</dbReference>
<protein>
    <submittedName>
        <fullName evidence="1">Uncharacterized protein</fullName>
    </submittedName>
</protein>
<dbReference type="RefSeq" id="WP_319831311.1">
    <property type="nucleotide sequence ID" value="NZ_CP138858.1"/>
</dbReference>
<accession>A0ABZ0RH39</accession>
<name>A0ABZ0RH39_9BACT</name>
<dbReference type="EMBL" id="CP138858">
    <property type="protein sequence ID" value="WPJ94378.1"/>
    <property type="molecule type" value="Genomic_DNA"/>
</dbReference>
<organism evidence="1 2">
    <name type="scientific">Coraliomargarita algicola</name>
    <dbReference type="NCBI Taxonomy" id="3092156"/>
    <lineage>
        <taxon>Bacteria</taxon>
        <taxon>Pseudomonadati</taxon>
        <taxon>Verrucomicrobiota</taxon>
        <taxon>Opitutia</taxon>
        <taxon>Puniceicoccales</taxon>
        <taxon>Coraliomargaritaceae</taxon>
        <taxon>Coraliomargarita</taxon>
    </lineage>
</organism>
<proteinExistence type="predicted"/>
<evidence type="ECO:0000313" key="2">
    <source>
        <dbReference type="Proteomes" id="UP001324993"/>
    </source>
</evidence>
<keyword evidence="2" id="KW-1185">Reference proteome</keyword>
<reference evidence="1 2" key="1">
    <citation type="submission" date="2023-11" db="EMBL/GenBank/DDBJ databases">
        <title>Coraliomargarita sp. nov., isolated from marine algae.</title>
        <authorList>
            <person name="Lee J.K."/>
            <person name="Baek J.H."/>
            <person name="Kim J.M."/>
            <person name="Choi D.G."/>
            <person name="Jeon C.O."/>
        </authorList>
    </citation>
    <scope>NUCLEOTIDE SEQUENCE [LARGE SCALE GENOMIC DNA]</scope>
    <source>
        <strain evidence="1 2">J2-16</strain>
    </source>
</reference>
<gene>
    <name evidence="1" type="ORF">SH580_13140</name>
</gene>
<evidence type="ECO:0000313" key="1">
    <source>
        <dbReference type="EMBL" id="WPJ94378.1"/>
    </source>
</evidence>